<comment type="caution">
    <text evidence="2">The sequence shown here is derived from an EMBL/GenBank/DDBJ whole genome shotgun (WGS) entry which is preliminary data.</text>
</comment>
<organism evidence="2 3">
    <name type="scientific">Candidatus Lachnoclostridium pullistercoris</name>
    <dbReference type="NCBI Taxonomy" id="2838632"/>
    <lineage>
        <taxon>Bacteria</taxon>
        <taxon>Bacillati</taxon>
        <taxon>Bacillota</taxon>
        <taxon>Clostridia</taxon>
        <taxon>Lachnospirales</taxon>
        <taxon>Lachnospiraceae</taxon>
    </lineage>
</organism>
<protein>
    <recommendedName>
        <fullName evidence="4">Stage II sporulation protein M</fullName>
    </recommendedName>
</protein>
<feature type="transmembrane region" description="Helical" evidence="1">
    <location>
        <begin position="83"/>
        <end position="103"/>
    </location>
</feature>
<name>A0A9D2PEZ1_9FIRM</name>
<dbReference type="EMBL" id="DWWL01000077">
    <property type="protein sequence ID" value="HJC48727.1"/>
    <property type="molecule type" value="Genomic_DNA"/>
</dbReference>
<feature type="transmembrane region" description="Helical" evidence="1">
    <location>
        <begin position="34"/>
        <end position="51"/>
    </location>
</feature>
<keyword evidence="1" id="KW-1133">Transmembrane helix</keyword>
<dbReference type="Proteomes" id="UP000823883">
    <property type="component" value="Unassembled WGS sequence"/>
</dbReference>
<sequence length="176" mass="18736">MMRRHYGDWLLACLMLGIVLGTAAVNLAGSGFLGQGGMAGILLTGSVLAGGRRSWELIRAAAVQRLGETALLWGMGRLPAGRLWCCCAALYAGCSAAAVLSMFTWEKGMMGLPLYLGSVMPQALFYIPLWLFLAGSAESRMKVPVRYILAGAALLAAGIFCEGAVNPWIFRQISAF</sequence>
<feature type="transmembrane region" description="Helical" evidence="1">
    <location>
        <begin position="115"/>
        <end position="135"/>
    </location>
</feature>
<evidence type="ECO:0000313" key="3">
    <source>
        <dbReference type="Proteomes" id="UP000823883"/>
    </source>
</evidence>
<keyword evidence="1" id="KW-0812">Transmembrane</keyword>
<accession>A0A9D2PEZ1</accession>
<reference evidence="2" key="2">
    <citation type="submission" date="2021-04" db="EMBL/GenBank/DDBJ databases">
        <authorList>
            <person name="Gilroy R."/>
        </authorList>
    </citation>
    <scope>NUCLEOTIDE SEQUENCE</scope>
    <source>
        <strain evidence="2">CHK183-5548</strain>
    </source>
</reference>
<evidence type="ECO:0000313" key="2">
    <source>
        <dbReference type="EMBL" id="HJC48727.1"/>
    </source>
</evidence>
<evidence type="ECO:0000256" key="1">
    <source>
        <dbReference type="SAM" id="Phobius"/>
    </source>
</evidence>
<reference evidence="2" key="1">
    <citation type="journal article" date="2021" name="PeerJ">
        <title>Extensive microbial diversity within the chicken gut microbiome revealed by metagenomics and culture.</title>
        <authorList>
            <person name="Gilroy R."/>
            <person name="Ravi A."/>
            <person name="Getino M."/>
            <person name="Pursley I."/>
            <person name="Horton D.L."/>
            <person name="Alikhan N.F."/>
            <person name="Baker D."/>
            <person name="Gharbi K."/>
            <person name="Hall N."/>
            <person name="Watson M."/>
            <person name="Adriaenssens E.M."/>
            <person name="Foster-Nyarko E."/>
            <person name="Jarju S."/>
            <person name="Secka A."/>
            <person name="Antonio M."/>
            <person name="Oren A."/>
            <person name="Chaudhuri R.R."/>
            <person name="La Ragione R."/>
            <person name="Hildebrand F."/>
            <person name="Pallen M.J."/>
        </authorList>
    </citation>
    <scope>NUCLEOTIDE SEQUENCE</scope>
    <source>
        <strain evidence="2">CHK183-5548</strain>
    </source>
</reference>
<dbReference type="AlphaFoldDB" id="A0A9D2PEZ1"/>
<evidence type="ECO:0008006" key="4">
    <source>
        <dbReference type="Google" id="ProtNLM"/>
    </source>
</evidence>
<keyword evidence="1" id="KW-0472">Membrane</keyword>
<gene>
    <name evidence="2" type="ORF">IAA04_11835</name>
</gene>
<feature type="transmembrane region" description="Helical" evidence="1">
    <location>
        <begin position="147"/>
        <end position="170"/>
    </location>
</feature>
<proteinExistence type="predicted"/>